<dbReference type="InterPro" id="IPR001173">
    <property type="entry name" value="Glyco_trans_2-like"/>
</dbReference>
<dbReference type="InterPro" id="IPR029044">
    <property type="entry name" value="Nucleotide-diphossugar_trans"/>
</dbReference>
<keyword evidence="3" id="KW-0328">Glycosyltransferase</keyword>
<evidence type="ECO:0000256" key="1">
    <source>
        <dbReference type="ARBA" id="ARBA00004776"/>
    </source>
</evidence>
<evidence type="ECO:0000256" key="3">
    <source>
        <dbReference type="ARBA" id="ARBA00022676"/>
    </source>
</evidence>
<name>A0A1I2A8J3_9BACL</name>
<dbReference type="GO" id="GO:0016757">
    <property type="term" value="F:glycosyltransferase activity"/>
    <property type="evidence" value="ECO:0007669"/>
    <property type="project" value="UniProtKB-KW"/>
</dbReference>
<dbReference type="RefSeq" id="WP_046230087.1">
    <property type="nucleotide sequence ID" value="NZ_FONN01000002.1"/>
</dbReference>
<feature type="domain" description="Glycosyltransferase 2-like" evidence="5">
    <location>
        <begin position="4"/>
        <end position="179"/>
    </location>
</feature>
<dbReference type="Gene3D" id="3.90.550.10">
    <property type="entry name" value="Spore Coat Polysaccharide Biosynthesis Protein SpsA, Chain A"/>
    <property type="match status" value="1"/>
</dbReference>
<gene>
    <name evidence="6" type="ORF">SAMN04487969_102339</name>
</gene>
<organism evidence="6 7">
    <name type="scientific">Paenibacillus algorifonticola</name>
    <dbReference type="NCBI Taxonomy" id="684063"/>
    <lineage>
        <taxon>Bacteria</taxon>
        <taxon>Bacillati</taxon>
        <taxon>Bacillota</taxon>
        <taxon>Bacilli</taxon>
        <taxon>Bacillales</taxon>
        <taxon>Paenibacillaceae</taxon>
        <taxon>Paenibacillus</taxon>
    </lineage>
</organism>
<dbReference type="PANTHER" id="PTHR43179">
    <property type="entry name" value="RHAMNOSYLTRANSFERASE WBBL"/>
    <property type="match status" value="1"/>
</dbReference>
<accession>A0A1I2A8J3</accession>
<evidence type="ECO:0000256" key="4">
    <source>
        <dbReference type="ARBA" id="ARBA00022679"/>
    </source>
</evidence>
<evidence type="ECO:0000256" key="2">
    <source>
        <dbReference type="ARBA" id="ARBA00006739"/>
    </source>
</evidence>
<dbReference type="Pfam" id="PF00535">
    <property type="entry name" value="Glycos_transf_2"/>
    <property type="match status" value="1"/>
</dbReference>
<comment type="similarity">
    <text evidence="2">Belongs to the glycosyltransferase 2 family.</text>
</comment>
<evidence type="ECO:0000259" key="5">
    <source>
        <dbReference type="Pfam" id="PF00535"/>
    </source>
</evidence>
<keyword evidence="7" id="KW-1185">Reference proteome</keyword>
<dbReference type="PANTHER" id="PTHR43179:SF12">
    <property type="entry name" value="GALACTOFURANOSYLTRANSFERASE GLFT2"/>
    <property type="match status" value="1"/>
</dbReference>
<protein>
    <submittedName>
        <fullName evidence="6">Glycosyltransferase, GT2 family</fullName>
    </submittedName>
</protein>
<dbReference type="OrthoDB" id="396512at2"/>
<proteinExistence type="inferred from homology"/>
<reference evidence="7" key="1">
    <citation type="submission" date="2016-10" db="EMBL/GenBank/DDBJ databases">
        <authorList>
            <person name="Varghese N."/>
            <person name="Submissions S."/>
        </authorList>
    </citation>
    <scope>NUCLEOTIDE SEQUENCE [LARGE SCALE GENOMIC DNA]</scope>
    <source>
        <strain evidence="7">CGMCC 1.10223</strain>
    </source>
</reference>
<evidence type="ECO:0000313" key="6">
    <source>
        <dbReference type="EMBL" id="SFE39908.1"/>
    </source>
</evidence>
<keyword evidence="4 6" id="KW-0808">Transferase</keyword>
<dbReference type="SUPFAM" id="SSF53448">
    <property type="entry name" value="Nucleotide-diphospho-sugar transferases"/>
    <property type="match status" value="1"/>
</dbReference>
<dbReference type="Proteomes" id="UP000183410">
    <property type="component" value="Unassembled WGS sequence"/>
</dbReference>
<evidence type="ECO:0000313" key="7">
    <source>
        <dbReference type="Proteomes" id="UP000183410"/>
    </source>
</evidence>
<sequence>MLHTVIVPVNQDYNILNLFTDSLLRTVSPSTQIIFINDGSGTAVRQHLDKLQSECKEGVTVEILQHDYPLGCAVSINSALKIAQGQYIYFLDSDTILNHNWQQLMSETLDSSDEIGMAGGVLLYPQTGGVQHCGIAFADTIGRHLFLNASPMDIPKQTFSVQLVIFAMFGMKREVYEKVGLLDEKFFNGYEDFDYQMRARAAGYDIVINPEVLAYHWERSSGIHRSFNRKNNLARFWKKWGSDIKADIWPFMFDHLKSHLEQQDPAAAALPMIGVDLAEVRSDADMFWSQLREAEFATLTEVYDYSNRFNSNGAIWLPQVLGKELIQSRSRLLFLVDNFTRLLENRYWIEMRHAHRAQDLIIDLYGNVISIDRIYESCWPGTKVR</sequence>
<comment type="pathway">
    <text evidence="1">Cell wall biogenesis; cell wall polysaccharide biosynthesis.</text>
</comment>
<dbReference type="EMBL" id="FONN01000002">
    <property type="protein sequence ID" value="SFE39908.1"/>
    <property type="molecule type" value="Genomic_DNA"/>
</dbReference>
<dbReference type="AlphaFoldDB" id="A0A1I2A8J3"/>